<accession>A0A423KCP2</accession>
<keyword evidence="3" id="KW-0804">Transcription</keyword>
<name>A0A423KCP2_9PSED</name>
<dbReference type="PRINTS" id="PR00455">
    <property type="entry name" value="HTHTETR"/>
</dbReference>
<evidence type="ECO:0000256" key="4">
    <source>
        <dbReference type="PROSITE-ProRule" id="PRU00335"/>
    </source>
</evidence>
<reference evidence="6 7" key="1">
    <citation type="submission" date="2016-10" db="EMBL/GenBank/DDBJ databases">
        <title>Comparative genome analysis of multiple Pseudomonas spp. focuses on biocontrol and plant growth promoting traits.</title>
        <authorList>
            <person name="Tao X.-Y."/>
            <person name="Taylor C.G."/>
        </authorList>
    </citation>
    <scope>NUCLEOTIDE SEQUENCE [LARGE SCALE GENOMIC DNA]</scope>
    <source>
        <strain evidence="6 7">39A2</strain>
    </source>
</reference>
<dbReference type="PANTHER" id="PTHR30055">
    <property type="entry name" value="HTH-TYPE TRANSCRIPTIONAL REGULATOR RUTR"/>
    <property type="match status" value="1"/>
</dbReference>
<dbReference type="InterPro" id="IPR009057">
    <property type="entry name" value="Homeodomain-like_sf"/>
</dbReference>
<dbReference type="InterPro" id="IPR001647">
    <property type="entry name" value="HTH_TetR"/>
</dbReference>
<dbReference type="GO" id="GO:0000976">
    <property type="term" value="F:transcription cis-regulatory region binding"/>
    <property type="evidence" value="ECO:0007669"/>
    <property type="project" value="TreeGrafter"/>
</dbReference>
<organism evidence="6 7">
    <name type="scientific">Pseudomonas frederiksbergensis</name>
    <dbReference type="NCBI Taxonomy" id="104087"/>
    <lineage>
        <taxon>Bacteria</taxon>
        <taxon>Pseudomonadati</taxon>
        <taxon>Pseudomonadota</taxon>
        <taxon>Gammaproteobacteria</taxon>
        <taxon>Pseudomonadales</taxon>
        <taxon>Pseudomonadaceae</taxon>
        <taxon>Pseudomonas</taxon>
    </lineage>
</organism>
<feature type="DNA-binding region" description="H-T-H motif" evidence="4">
    <location>
        <begin position="45"/>
        <end position="64"/>
    </location>
</feature>
<dbReference type="InterPro" id="IPR023772">
    <property type="entry name" value="DNA-bd_HTH_TetR-type_CS"/>
</dbReference>
<dbReference type="PROSITE" id="PS01081">
    <property type="entry name" value="HTH_TETR_1"/>
    <property type="match status" value="1"/>
</dbReference>
<sequence length="208" mass="22956">MVKKIKENQLDSRRSPSQTRAQVKVELILEASRRILERDGIDGFTTNHVAELAGVSIGTLYQYFPNKQRVLDELALRELGALTREVMTVITSDEPVVPGARVRAVIRAIVSAYGGRTGVHGVLMHYLLSRGAGTPLPQLRAAVIQYFTDTGLIDADHQRRTLDEAEAFVLTHAISGVLRAMLNDPQTLEPGSRQAIEDALVRMVVNFT</sequence>
<dbReference type="Proteomes" id="UP000283627">
    <property type="component" value="Unassembled WGS sequence"/>
</dbReference>
<protein>
    <recommendedName>
        <fullName evidence="5">HTH tetR-type domain-containing protein</fullName>
    </recommendedName>
</protein>
<dbReference type="AlphaFoldDB" id="A0A423KCP2"/>
<keyword evidence="2 4" id="KW-0238">DNA-binding</keyword>
<evidence type="ECO:0000259" key="5">
    <source>
        <dbReference type="PROSITE" id="PS50977"/>
    </source>
</evidence>
<proteinExistence type="predicted"/>
<feature type="domain" description="HTH tetR-type" evidence="5">
    <location>
        <begin position="22"/>
        <end position="82"/>
    </location>
</feature>
<dbReference type="PROSITE" id="PS50977">
    <property type="entry name" value="HTH_TETR_2"/>
    <property type="match status" value="1"/>
</dbReference>
<dbReference type="Pfam" id="PF00440">
    <property type="entry name" value="TetR_N"/>
    <property type="match status" value="1"/>
</dbReference>
<evidence type="ECO:0000313" key="6">
    <source>
        <dbReference type="EMBL" id="RON50145.1"/>
    </source>
</evidence>
<dbReference type="SUPFAM" id="SSF46689">
    <property type="entry name" value="Homeodomain-like"/>
    <property type="match status" value="1"/>
</dbReference>
<gene>
    <name evidence="6" type="ORF">BK665_20390</name>
</gene>
<evidence type="ECO:0000256" key="3">
    <source>
        <dbReference type="ARBA" id="ARBA00023163"/>
    </source>
</evidence>
<dbReference type="EMBL" id="MOBP01000014">
    <property type="protein sequence ID" value="RON50145.1"/>
    <property type="molecule type" value="Genomic_DNA"/>
</dbReference>
<evidence type="ECO:0000256" key="2">
    <source>
        <dbReference type="ARBA" id="ARBA00023125"/>
    </source>
</evidence>
<dbReference type="InterPro" id="IPR050109">
    <property type="entry name" value="HTH-type_TetR-like_transc_reg"/>
</dbReference>
<comment type="caution">
    <text evidence="6">The sequence shown here is derived from an EMBL/GenBank/DDBJ whole genome shotgun (WGS) entry which is preliminary data.</text>
</comment>
<dbReference type="GO" id="GO:0003700">
    <property type="term" value="F:DNA-binding transcription factor activity"/>
    <property type="evidence" value="ECO:0007669"/>
    <property type="project" value="TreeGrafter"/>
</dbReference>
<evidence type="ECO:0000256" key="1">
    <source>
        <dbReference type="ARBA" id="ARBA00023015"/>
    </source>
</evidence>
<keyword evidence="1" id="KW-0805">Transcription regulation</keyword>
<dbReference type="PANTHER" id="PTHR30055:SF234">
    <property type="entry name" value="HTH-TYPE TRANSCRIPTIONAL REGULATOR BETI"/>
    <property type="match status" value="1"/>
</dbReference>
<evidence type="ECO:0000313" key="7">
    <source>
        <dbReference type="Proteomes" id="UP000283627"/>
    </source>
</evidence>
<dbReference type="Gene3D" id="1.10.357.10">
    <property type="entry name" value="Tetracycline Repressor, domain 2"/>
    <property type="match status" value="1"/>
</dbReference>